<dbReference type="Proteomes" id="UP000887574">
    <property type="component" value="Unplaced"/>
</dbReference>
<protein>
    <submittedName>
        <fullName evidence="3">Uncharacterized protein</fullName>
    </submittedName>
</protein>
<accession>A0A915EC20</accession>
<organism evidence="2 3">
    <name type="scientific">Ditylenchus dipsaci</name>
    <dbReference type="NCBI Taxonomy" id="166011"/>
    <lineage>
        <taxon>Eukaryota</taxon>
        <taxon>Metazoa</taxon>
        <taxon>Ecdysozoa</taxon>
        <taxon>Nematoda</taxon>
        <taxon>Chromadorea</taxon>
        <taxon>Rhabditida</taxon>
        <taxon>Tylenchina</taxon>
        <taxon>Tylenchomorpha</taxon>
        <taxon>Sphaerularioidea</taxon>
        <taxon>Anguinidae</taxon>
        <taxon>Anguininae</taxon>
        <taxon>Ditylenchus</taxon>
    </lineage>
</organism>
<proteinExistence type="predicted"/>
<feature type="signal peptide" evidence="1">
    <location>
        <begin position="1"/>
        <end position="24"/>
    </location>
</feature>
<dbReference type="AlphaFoldDB" id="A0A915EC20"/>
<reference evidence="3" key="1">
    <citation type="submission" date="2022-11" db="UniProtKB">
        <authorList>
            <consortium name="WormBaseParasite"/>
        </authorList>
    </citation>
    <scope>IDENTIFICATION</scope>
</reference>
<feature type="chain" id="PRO_5037631612" evidence="1">
    <location>
        <begin position="25"/>
        <end position="85"/>
    </location>
</feature>
<dbReference type="WBParaSite" id="jg4749">
    <property type="protein sequence ID" value="jg4749"/>
    <property type="gene ID" value="jg4749"/>
</dbReference>
<keyword evidence="2" id="KW-1185">Reference proteome</keyword>
<evidence type="ECO:0000313" key="2">
    <source>
        <dbReference type="Proteomes" id="UP000887574"/>
    </source>
</evidence>
<evidence type="ECO:0000313" key="3">
    <source>
        <dbReference type="WBParaSite" id="jg4749"/>
    </source>
</evidence>
<name>A0A915EC20_9BILA</name>
<keyword evidence="1" id="KW-0732">Signal</keyword>
<sequence>MSTFSLLTSVLVILVLCSIAQVYSDDGGPKVPGDKPLNLEDFIGPDGPNGGPVNLVLYLVKLKLMKIARIQKTNKTRKKRRLMQL</sequence>
<evidence type="ECO:0000256" key="1">
    <source>
        <dbReference type="SAM" id="SignalP"/>
    </source>
</evidence>